<evidence type="ECO:0000313" key="2">
    <source>
        <dbReference type="Proteomes" id="UP000245634"/>
    </source>
</evidence>
<keyword evidence="2" id="KW-1185">Reference proteome</keyword>
<sequence length="119" mass="12676">MIIQHAVEALASRIAEQAHDVDLTDPNFAVVCMSLAQMTCALKDQCPPPPMRAAICPSLNEPTIPVRSGEAKEKTAGDAAVSHNSIITLKSLLDEIRVSIDLRRTQLSQGSQGPCGLSL</sequence>
<protein>
    <submittedName>
        <fullName evidence="1">Uncharacterized protein</fullName>
    </submittedName>
</protein>
<dbReference type="Proteomes" id="UP000245634">
    <property type="component" value="Unassembled WGS sequence"/>
</dbReference>
<comment type="caution">
    <text evidence="1">The sequence shown here is derived from an EMBL/GenBank/DDBJ whole genome shotgun (WGS) entry which is preliminary data.</text>
</comment>
<dbReference type="EMBL" id="QGGL01000012">
    <property type="protein sequence ID" value="PWK10211.1"/>
    <property type="molecule type" value="Genomic_DNA"/>
</dbReference>
<organism evidence="1 2">
    <name type="scientific">Tumebacillus permanentifrigoris</name>
    <dbReference type="NCBI Taxonomy" id="378543"/>
    <lineage>
        <taxon>Bacteria</taxon>
        <taxon>Bacillati</taxon>
        <taxon>Bacillota</taxon>
        <taxon>Bacilli</taxon>
        <taxon>Bacillales</taxon>
        <taxon>Alicyclobacillaceae</taxon>
        <taxon>Tumebacillus</taxon>
    </lineage>
</organism>
<evidence type="ECO:0000313" key="1">
    <source>
        <dbReference type="EMBL" id="PWK10211.1"/>
    </source>
</evidence>
<reference evidence="1 2" key="1">
    <citation type="submission" date="2018-05" db="EMBL/GenBank/DDBJ databases">
        <title>Genomic Encyclopedia of Type Strains, Phase IV (KMG-IV): sequencing the most valuable type-strain genomes for metagenomic binning, comparative biology and taxonomic classification.</title>
        <authorList>
            <person name="Goeker M."/>
        </authorList>
    </citation>
    <scope>NUCLEOTIDE SEQUENCE [LARGE SCALE GENOMIC DNA]</scope>
    <source>
        <strain evidence="1 2">DSM 18773</strain>
    </source>
</reference>
<dbReference type="AlphaFoldDB" id="A0A316D823"/>
<proteinExistence type="predicted"/>
<accession>A0A316D823</accession>
<name>A0A316D823_9BACL</name>
<gene>
    <name evidence="1" type="ORF">C7459_11232</name>
</gene>